<dbReference type="Proteomes" id="UP001054902">
    <property type="component" value="Unassembled WGS sequence"/>
</dbReference>
<dbReference type="SUPFAM" id="SSF140860">
    <property type="entry name" value="Pseudo ankyrin repeat-like"/>
    <property type="match status" value="1"/>
</dbReference>
<evidence type="ECO:0008006" key="3">
    <source>
        <dbReference type="Google" id="ProtNLM"/>
    </source>
</evidence>
<dbReference type="InterPro" id="IPR035897">
    <property type="entry name" value="Toll_tir_struct_dom_sf"/>
</dbReference>
<evidence type="ECO:0000313" key="1">
    <source>
        <dbReference type="EMBL" id="GFH52660.1"/>
    </source>
</evidence>
<dbReference type="SUPFAM" id="SSF52200">
    <property type="entry name" value="Toll/Interleukin receptor TIR domain"/>
    <property type="match status" value="1"/>
</dbReference>
<evidence type="ECO:0000313" key="2">
    <source>
        <dbReference type="Proteomes" id="UP001054902"/>
    </source>
</evidence>
<dbReference type="Gene3D" id="3.40.50.10140">
    <property type="entry name" value="Toll/interleukin-1 receptor homology (TIR) domain"/>
    <property type="match status" value="1"/>
</dbReference>
<reference evidence="1 2" key="1">
    <citation type="journal article" date="2021" name="Sci. Rep.">
        <title>The genome of the diatom Chaetoceros tenuissimus carries an ancient integrated fragment of an extant virus.</title>
        <authorList>
            <person name="Hongo Y."/>
            <person name="Kimura K."/>
            <person name="Takaki Y."/>
            <person name="Yoshida Y."/>
            <person name="Baba S."/>
            <person name="Kobayashi G."/>
            <person name="Nagasaki K."/>
            <person name="Hano T."/>
            <person name="Tomaru Y."/>
        </authorList>
    </citation>
    <scope>NUCLEOTIDE SEQUENCE [LARGE SCALE GENOMIC DNA]</scope>
    <source>
        <strain evidence="1 2">NIES-3715</strain>
    </source>
</reference>
<protein>
    <recommendedName>
        <fullName evidence="3">TIR domain-containing protein</fullName>
    </recommendedName>
</protein>
<organism evidence="1 2">
    <name type="scientific">Chaetoceros tenuissimus</name>
    <dbReference type="NCBI Taxonomy" id="426638"/>
    <lineage>
        <taxon>Eukaryota</taxon>
        <taxon>Sar</taxon>
        <taxon>Stramenopiles</taxon>
        <taxon>Ochrophyta</taxon>
        <taxon>Bacillariophyta</taxon>
        <taxon>Coscinodiscophyceae</taxon>
        <taxon>Chaetocerotophycidae</taxon>
        <taxon>Chaetocerotales</taxon>
        <taxon>Chaetocerotaceae</taxon>
        <taxon>Chaetoceros</taxon>
    </lineage>
</organism>
<accession>A0AAD3CXB5</accession>
<proteinExistence type="predicted"/>
<name>A0AAD3CXB5_9STRA</name>
<comment type="caution">
    <text evidence="1">The sequence shown here is derived from an EMBL/GenBank/DDBJ whole genome shotgun (WGS) entry which is preliminary data.</text>
</comment>
<dbReference type="AlphaFoldDB" id="A0AAD3CXB5"/>
<gene>
    <name evidence="1" type="ORF">CTEN210_09136</name>
</gene>
<sequence>METVDLAAQYGHIDILDYCLENGCPFDIDESIYYYLYIDEHYDSTFRELQERSLKVYKWLHQHSIPWDVEAGLNAAREGHLETLMWAIENGCPWHEDILGHAFGSYNMPMVEYCLEHHSPTDTDIYVLAMNKIGNSNQRRMADVTDAQMIAMLQKIHDYGIPWSRDIISCAERRDRSNVASWLRCHQLRNFVIADPDHDLDILEDKKRELARPDLVAAGIPVFYDKSKQESRALVVPPAIVDPENCNIMISFNNGSTGEDAEVLCNFLNSKGSKTFCTRVFCPNNMGDWRTYTVTGANKCKILIALMTDGWQKSNEFQFEMDIIKNRFAKKEVTVIPVLYNSVDYYFDAEKKHFYRTTFGSYQGIPSKEKDEDWMDSILKLLSS</sequence>
<dbReference type="EMBL" id="BLLK01000045">
    <property type="protein sequence ID" value="GFH52660.1"/>
    <property type="molecule type" value="Genomic_DNA"/>
</dbReference>
<keyword evidence="2" id="KW-1185">Reference proteome</keyword>